<reference evidence="1 2" key="1">
    <citation type="journal article" date="2024" name="J Genomics">
        <title>Draft genome sequencing and assembly of Favolaschia claudopus CIRM-BRFM 2984 isolated from oak limbs.</title>
        <authorList>
            <person name="Navarro D."/>
            <person name="Drula E."/>
            <person name="Chaduli D."/>
            <person name="Cazenave R."/>
            <person name="Ahrendt S."/>
            <person name="Wang J."/>
            <person name="Lipzen A."/>
            <person name="Daum C."/>
            <person name="Barry K."/>
            <person name="Grigoriev I.V."/>
            <person name="Favel A."/>
            <person name="Rosso M.N."/>
            <person name="Martin F."/>
        </authorList>
    </citation>
    <scope>NUCLEOTIDE SEQUENCE [LARGE SCALE GENOMIC DNA]</scope>
    <source>
        <strain evidence="1 2">CIRM-BRFM 2984</strain>
    </source>
</reference>
<evidence type="ECO:0000313" key="1">
    <source>
        <dbReference type="EMBL" id="KAK6985040.1"/>
    </source>
</evidence>
<proteinExistence type="predicted"/>
<evidence type="ECO:0000313" key="2">
    <source>
        <dbReference type="Proteomes" id="UP001362999"/>
    </source>
</evidence>
<keyword evidence="2" id="KW-1185">Reference proteome</keyword>
<accession>A0AAV9ZLC0</accession>
<comment type="caution">
    <text evidence="1">The sequence shown here is derived from an EMBL/GenBank/DDBJ whole genome shotgun (WGS) entry which is preliminary data.</text>
</comment>
<name>A0AAV9ZLC0_9AGAR</name>
<dbReference type="CDD" id="cd11296">
    <property type="entry name" value="O-FucT_like"/>
    <property type="match status" value="1"/>
</dbReference>
<dbReference type="AlphaFoldDB" id="A0AAV9ZLC0"/>
<protein>
    <submittedName>
        <fullName evidence="1">Uncharacterized protein</fullName>
    </submittedName>
</protein>
<gene>
    <name evidence="1" type="ORF">R3P38DRAFT_3102724</name>
</gene>
<dbReference type="EMBL" id="JAWWNJ010000133">
    <property type="protein sequence ID" value="KAK6985040.1"/>
    <property type="molecule type" value="Genomic_DNA"/>
</dbReference>
<dbReference type="Gene3D" id="3.40.50.11350">
    <property type="match status" value="1"/>
</dbReference>
<dbReference type="Proteomes" id="UP001362999">
    <property type="component" value="Unassembled WGS sequence"/>
</dbReference>
<organism evidence="1 2">
    <name type="scientific">Favolaschia claudopus</name>
    <dbReference type="NCBI Taxonomy" id="2862362"/>
    <lineage>
        <taxon>Eukaryota</taxon>
        <taxon>Fungi</taxon>
        <taxon>Dikarya</taxon>
        <taxon>Basidiomycota</taxon>
        <taxon>Agaricomycotina</taxon>
        <taxon>Agaricomycetes</taxon>
        <taxon>Agaricomycetidae</taxon>
        <taxon>Agaricales</taxon>
        <taxon>Marasmiineae</taxon>
        <taxon>Mycenaceae</taxon>
        <taxon>Favolaschia</taxon>
    </lineage>
</organism>
<sequence length="504" mass="56992">MSILMHNPRNTPSFLRRSNPRVLFAALFLSCVGYYAGRLSTFSAEGTPEYEVRRIWSTRTLPEVERVTVTVDGPQVTVLGPQVTFQAPQATVTVTTEVFVPKADILEDAPIVLNGPPTEALQDNLRDDVQYITSFPGTGFTNDVMAFMNLLYLAILTQRVPIMPFFTPTHVTTAARKTVPPIDFGVIFDIPRLSKELGMPVLEWWQVKDRSSKTIDPLGCWSIWKAVSTRNKDAHPSTAPNTLHLDISWTTPPTWIKLLKDLPEEPHARFTSLMALTFPDLRGKSLRPSTPSPRLKLTLPPDDRLVCFDNMYWIANVEPHELTHDYSTTWRFIGKNLHWNPRIEGLARDCIRQTFSLPDSEPIPPYITIHVRHNDFASWCKFPVDECFAPLSAFARRVEEVKDELRTTKGISVERVIVTSDEKNSTFWDEVASFDWYRVDHRKTVDTYGGWYPILIDAAIQSGGMGLVGTDLSTVSMIAAHRVKAWQGGASRMVKWGRPGADDH</sequence>